<proteinExistence type="predicted"/>
<organism evidence="3 4">
    <name type="scientific">Tychonema bourrellyi FEM_GT703</name>
    <dbReference type="NCBI Taxonomy" id="2040638"/>
    <lineage>
        <taxon>Bacteria</taxon>
        <taxon>Bacillati</taxon>
        <taxon>Cyanobacteriota</taxon>
        <taxon>Cyanophyceae</taxon>
        <taxon>Oscillatoriophycideae</taxon>
        <taxon>Oscillatoriales</taxon>
        <taxon>Microcoleaceae</taxon>
        <taxon>Tychonema</taxon>
    </lineage>
</organism>
<keyword evidence="1" id="KW-0472">Membrane</keyword>
<keyword evidence="1" id="KW-1133">Transmembrane helix</keyword>
<reference evidence="3" key="1">
    <citation type="submission" date="2017-10" db="EMBL/GenBank/DDBJ databases">
        <title>Draft genome sequence of the planktic cyanobacteria Tychonema bourrellyi isolated from alpine lentic freshwater.</title>
        <authorList>
            <person name="Tett A."/>
            <person name="Armanini F."/>
            <person name="Asnicar F."/>
            <person name="Boscaini A."/>
            <person name="Pasolli E."/>
            <person name="Zolfo M."/>
            <person name="Donati C."/>
            <person name="Salmaso N."/>
            <person name="Segata N."/>
        </authorList>
    </citation>
    <scope>NUCLEOTIDE SEQUENCE</scope>
    <source>
        <strain evidence="3">FEM_GT703</strain>
    </source>
</reference>
<keyword evidence="1" id="KW-0812">Transmembrane</keyword>
<dbReference type="OrthoDB" id="463972at2"/>
<dbReference type="InterPro" id="IPR027383">
    <property type="entry name" value="Znf_put"/>
</dbReference>
<gene>
    <name evidence="3" type="ORF">CP500_007515</name>
</gene>
<keyword evidence="4" id="KW-1185">Reference proteome</keyword>
<dbReference type="EMBL" id="NXIB02000032">
    <property type="protein sequence ID" value="PHX56070.1"/>
    <property type="molecule type" value="Genomic_DNA"/>
</dbReference>
<sequence length="203" mass="21905">MKNNFESDKNLNDQGSGDALAGCQVHNNYAQGNLTTMTCDRFEMLSAYLDGEVTAAERRQVEDWLVNDPATKALYSRLLSMQQSFQRMPEPASPQSAQELAAKVLQRVERKPKRMIVWGGCAIAALFVAVVSGVGGGRQFAPQFAQSPGNLESEGLVVALNEPMVEIINPNDLILGVDAPVVEIPKSGVAIPHQKTGSEASSF</sequence>
<dbReference type="AlphaFoldDB" id="A0A2G4F2U3"/>
<protein>
    <submittedName>
        <fullName evidence="3">Transcriptional regulator</fullName>
    </submittedName>
</protein>
<evidence type="ECO:0000313" key="4">
    <source>
        <dbReference type="Proteomes" id="UP000226442"/>
    </source>
</evidence>
<comment type="caution">
    <text evidence="3">The sequence shown here is derived from an EMBL/GenBank/DDBJ whole genome shotgun (WGS) entry which is preliminary data.</text>
</comment>
<evidence type="ECO:0000256" key="1">
    <source>
        <dbReference type="SAM" id="Phobius"/>
    </source>
</evidence>
<name>A0A2G4F2U3_9CYAN</name>
<feature type="domain" description="Putative zinc-finger" evidence="2">
    <location>
        <begin position="43"/>
        <end position="62"/>
    </location>
</feature>
<dbReference type="Proteomes" id="UP000226442">
    <property type="component" value="Unassembled WGS sequence"/>
</dbReference>
<dbReference type="RefSeq" id="WP_096831842.1">
    <property type="nucleotide sequence ID" value="NZ_NXIB02000032.1"/>
</dbReference>
<dbReference type="Pfam" id="PF13490">
    <property type="entry name" value="zf-HC2"/>
    <property type="match status" value="1"/>
</dbReference>
<accession>A0A2G4F2U3</accession>
<feature type="transmembrane region" description="Helical" evidence="1">
    <location>
        <begin position="115"/>
        <end position="135"/>
    </location>
</feature>
<evidence type="ECO:0000313" key="3">
    <source>
        <dbReference type="EMBL" id="PHX56070.1"/>
    </source>
</evidence>
<evidence type="ECO:0000259" key="2">
    <source>
        <dbReference type="Pfam" id="PF13490"/>
    </source>
</evidence>